<feature type="domain" description="N-acetyltransferase" evidence="3">
    <location>
        <begin position="1"/>
        <end position="161"/>
    </location>
</feature>
<keyword evidence="1" id="KW-0808">Transferase</keyword>
<dbReference type="AlphaFoldDB" id="A0A4R5N752"/>
<dbReference type="Gene3D" id="3.40.630.30">
    <property type="match status" value="1"/>
</dbReference>
<dbReference type="RefSeq" id="WP_170168017.1">
    <property type="nucleotide sequence ID" value="NZ_JAGYGP010000001.1"/>
</dbReference>
<keyword evidence="5" id="KW-1185">Reference proteome</keyword>
<name>A0A4R5N752_9LACO</name>
<dbReference type="PANTHER" id="PTHR10908">
    <property type="entry name" value="SEROTONIN N-ACETYLTRANSFERASE"/>
    <property type="match status" value="1"/>
</dbReference>
<keyword evidence="2" id="KW-0012">Acyltransferase</keyword>
<evidence type="ECO:0000259" key="3">
    <source>
        <dbReference type="PROSITE" id="PS51186"/>
    </source>
</evidence>
<dbReference type="InterPro" id="IPR016181">
    <property type="entry name" value="Acyl_CoA_acyltransferase"/>
</dbReference>
<dbReference type="Proteomes" id="UP000295681">
    <property type="component" value="Unassembled WGS sequence"/>
</dbReference>
<protein>
    <recommendedName>
        <fullName evidence="3">N-acetyltransferase domain-containing protein</fullName>
    </recommendedName>
</protein>
<dbReference type="InterPro" id="IPR051635">
    <property type="entry name" value="SNAT-like"/>
</dbReference>
<sequence length="161" mass="18117">MKFINATSSYLDDIVRIENAGFNPEEAGSLSQYTERIQRFPETFLLAIDEQKTLLGFICGPAVQARFVEDWMYEDNPENIATGGHQTILTVAVSPEARGQGVGSQLLQALEKVAREQGRESIALTCLEDRIPFYEKNGYINRGESASQHANEQWYNLEKVL</sequence>
<evidence type="ECO:0000313" key="5">
    <source>
        <dbReference type="Proteomes" id="UP000295681"/>
    </source>
</evidence>
<dbReference type="Pfam" id="PF00583">
    <property type="entry name" value="Acetyltransf_1"/>
    <property type="match status" value="1"/>
</dbReference>
<dbReference type="SUPFAM" id="SSF55729">
    <property type="entry name" value="Acyl-CoA N-acyltransferases (Nat)"/>
    <property type="match status" value="1"/>
</dbReference>
<evidence type="ECO:0000256" key="2">
    <source>
        <dbReference type="ARBA" id="ARBA00023315"/>
    </source>
</evidence>
<evidence type="ECO:0000256" key="1">
    <source>
        <dbReference type="ARBA" id="ARBA00022679"/>
    </source>
</evidence>
<dbReference type="STRING" id="907931.GCA_000165675_00045"/>
<dbReference type="PROSITE" id="PS51186">
    <property type="entry name" value="GNAT"/>
    <property type="match status" value="1"/>
</dbReference>
<evidence type="ECO:0000313" key="4">
    <source>
        <dbReference type="EMBL" id="TDG67638.1"/>
    </source>
</evidence>
<gene>
    <name evidence="4" type="ORF">C5L23_001437</name>
</gene>
<dbReference type="EMBL" id="PUFI01000015">
    <property type="protein sequence ID" value="TDG67638.1"/>
    <property type="molecule type" value="Genomic_DNA"/>
</dbReference>
<dbReference type="PANTHER" id="PTHR10908:SF0">
    <property type="entry name" value="SEROTONIN N-ACETYLTRANSFERASE"/>
    <property type="match status" value="1"/>
</dbReference>
<dbReference type="InterPro" id="IPR000182">
    <property type="entry name" value="GNAT_dom"/>
</dbReference>
<dbReference type="GO" id="GO:0008080">
    <property type="term" value="F:N-acetyltransferase activity"/>
    <property type="evidence" value="ECO:0007669"/>
    <property type="project" value="UniProtKB-ARBA"/>
</dbReference>
<reference evidence="4 5" key="1">
    <citation type="journal article" date="2019" name="Appl. Microbiol. Biotechnol.">
        <title>Uncovering carbohydrate metabolism through a genotype-phenotype association study of 56 lactic acid bacteria genomes.</title>
        <authorList>
            <person name="Buron-Moles G."/>
            <person name="Chailyan A."/>
            <person name="Dolejs I."/>
            <person name="Forster J."/>
            <person name="Miks M.H."/>
        </authorList>
    </citation>
    <scope>NUCLEOTIDE SEQUENCE [LARGE SCALE GENOMIC DNA]</scope>
    <source>
        <strain evidence="4 5">ATCC 700006</strain>
    </source>
</reference>
<accession>A0A4R5N752</accession>
<comment type="caution">
    <text evidence="4">The sequence shown here is derived from an EMBL/GenBank/DDBJ whole genome shotgun (WGS) entry which is preliminary data.</text>
</comment>
<organism evidence="4 5">
    <name type="scientific">Leuconostoc fallax</name>
    <dbReference type="NCBI Taxonomy" id="1251"/>
    <lineage>
        <taxon>Bacteria</taxon>
        <taxon>Bacillati</taxon>
        <taxon>Bacillota</taxon>
        <taxon>Bacilli</taxon>
        <taxon>Lactobacillales</taxon>
        <taxon>Lactobacillaceae</taxon>
        <taxon>Leuconostoc</taxon>
    </lineage>
</organism>
<dbReference type="CDD" id="cd04301">
    <property type="entry name" value="NAT_SF"/>
    <property type="match status" value="1"/>
</dbReference>
<proteinExistence type="predicted"/>